<keyword evidence="1" id="KW-0175">Coiled coil</keyword>
<proteinExistence type="predicted"/>
<reference evidence="3 4" key="1">
    <citation type="submission" date="2021-12" db="EMBL/GenBank/DDBJ databases">
        <title>High titer production of polyol ester of fatty acids by Rhodotorula paludigena BS15 towards product separation-free biomass refinery.</title>
        <authorList>
            <person name="Mano J."/>
            <person name="Ono H."/>
            <person name="Tanaka T."/>
            <person name="Naito K."/>
            <person name="Sushida H."/>
            <person name="Ike M."/>
            <person name="Tokuyasu K."/>
            <person name="Kitaoka M."/>
        </authorList>
    </citation>
    <scope>NUCLEOTIDE SEQUENCE [LARGE SCALE GENOMIC DNA]</scope>
    <source>
        <strain evidence="3 4">BS15</strain>
    </source>
</reference>
<evidence type="ECO:0000313" key="4">
    <source>
        <dbReference type="Proteomes" id="UP001342314"/>
    </source>
</evidence>
<feature type="compositionally biased region" description="Low complexity" evidence="2">
    <location>
        <begin position="58"/>
        <end position="69"/>
    </location>
</feature>
<dbReference type="Proteomes" id="UP001342314">
    <property type="component" value="Unassembled WGS sequence"/>
</dbReference>
<sequence>MRNMGQSPSELPRAASPRPSVFPSGLAGPSIPPPSLVPQAGDCSAEAQHVSGADSLVSPAGGASSADSPATKKRALASLDSAPGGASVTKAVPVASSGTVISKQVSRLHEDVGGKLNSIIKKLEERAALEGPQDSLSREVNEMSSILKNLSSAMAKLPDSTSSVSAVISASTIKQSEALREIAAEQKNEVTKSYQDLFIALSSGHKQLRDEMTVALASLVSEALNNATSSADKQRAKVEELVVQRDSALSAVTLKDKELKLLEQRVATIEGENICMGTKLRSKDYEIVKIAAESEDEIFSLKTFVSALQDELDETRTEVVELCAEKDALTSKMMRREEEHNVEKRELEAQISARNDALLEKVKKAREHEAAHEASQARIALLEGVRNDLQTELAQARIERNTAHSAARSVEGAVKQQQDILAGEQREVTRLRRERDIAEDDASYYRAGRDRARKKNEELEAQKKELEQRVASLESALEQSRRDLALLGGGTSSSGLS</sequence>
<accession>A0AAV5GRW9</accession>
<protein>
    <submittedName>
        <fullName evidence="3">Uncharacterized protein</fullName>
    </submittedName>
</protein>
<dbReference type="EMBL" id="BQKY01000012">
    <property type="protein sequence ID" value="GJN92650.1"/>
    <property type="molecule type" value="Genomic_DNA"/>
</dbReference>
<name>A0AAV5GRW9_9BASI</name>
<evidence type="ECO:0000256" key="2">
    <source>
        <dbReference type="SAM" id="MobiDB-lite"/>
    </source>
</evidence>
<gene>
    <name evidence="3" type="ORF">Rhopal_005685-T1</name>
</gene>
<feature type="coiled-coil region" evidence="1">
    <location>
        <begin position="379"/>
        <end position="483"/>
    </location>
</feature>
<keyword evidence="4" id="KW-1185">Reference proteome</keyword>
<comment type="caution">
    <text evidence="3">The sequence shown here is derived from an EMBL/GenBank/DDBJ whole genome shotgun (WGS) entry which is preliminary data.</text>
</comment>
<evidence type="ECO:0000256" key="1">
    <source>
        <dbReference type="SAM" id="Coils"/>
    </source>
</evidence>
<evidence type="ECO:0000313" key="3">
    <source>
        <dbReference type="EMBL" id="GJN92650.1"/>
    </source>
</evidence>
<dbReference type="AlphaFoldDB" id="A0AAV5GRW9"/>
<organism evidence="3 4">
    <name type="scientific">Rhodotorula paludigena</name>
    <dbReference type="NCBI Taxonomy" id="86838"/>
    <lineage>
        <taxon>Eukaryota</taxon>
        <taxon>Fungi</taxon>
        <taxon>Dikarya</taxon>
        <taxon>Basidiomycota</taxon>
        <taxon>Pucciniomycotina</taxon>
        <taxon>Microbotryomycetes</taxon>
        <taxon>Sporidiobolales</taxon>
        <taxon>Sporidiobolaceae</taxon>
        <taxon>Rhodotorula</taxon>
    </lineage>
</organism>
<feature type="region of interest" description="Disordered" evidence="2">
    <location>
        <begin position="1"/>
        <end position="72"/>
    </location>
</feature>
<feature type="coiled-coil region" evidence="1">
    <location>
        <begin position="305"/>
        <end position="332"/>
    </location>
</feature>